<dbReference type="SUPFAM" id="SSF52540">
    <property type="entry name" value="P-loop containing nucleoside triphosphate hydrolases"/>
    <property type="match status" value="1"/>
</dbReference>
<dbReference type="InterPro" id="IPR048067">
    <property type="entry name" value="BREX_3_BrxF"/>
</dbReference>
<comment type="caution">
    <text evidence="1">The sequence shown here is derived from an EMBL/GenBank/DDBJ whole genome shotgun (WGS) entry which is preliminary data.</text>
</comment>
<name>A0ABW2UNU4_9RHOB</name>
<sequence length="152" mass="16702">MIEELERKIADTTPLNSKLVLLIGLPRSGKTALLGQLSGRMKVPVLNVGLALGRDLLGLPRTRRHLQVSELFKGLADTAAGHGLLLVDNIELLFDRTLRVSPLDVLKAQARVRPVVAAWPGELRENRLSYAVSGHPEHQDHSPDGTILFEVR</sequence>
<dbReference type="EMBL" id="JBHTFQ010000026">
    <property type="protein sequence ID" value="MFC7706482.1"/>
    <property type="molecule type" value="Genomic_DNA"/>
</dbReference>
<gene>
    <name evidence="1" type="primary">brxF</name>
    <name evidence="1" type="ORF">ACFQXB_20155</name>
</gene>
<reference evidence="2" key="1">
    <citation type="journal article" date="2019" name="Int. J. Syst. Evol. Microbiol.">
        <title>The Global Catalogue of Microorganisms (GCM) 10K type strain sequencing project: providing services to taxonomists for standard genome sequencing and annotation.</title>
        <authorList>
            <consortium name="The Broad Institute Genomics Platform"/>
            <consortium name="The Broad Institute Genome Sequencing Center for Infectious Disease"/>
            <person name="Wu L."/>
            <person name="Ma J."/>
        </authorList>
    </citation>
    <scope>NUCLEOTIDE SEQUENCE [LARGE SCALE GENOMIC DNA]</scope>
    <source>
        <strain evidence="2">CGMCC 1.12750</strain>
    </source>
</reference>
<dbReference type="RefSeq" id="WP_377406992.1">
    <property type="nucleotide sequence ID" value="NZ_JBHTFQ010000026.1"/>
</dbReference>
<accession>A0ABW2UNU4</accession>
<protein>
    <submittedName>
        <fullName evidence="1">BREX-3 system P-loop-containing protein BrxF</fullName>
    </submittedName>
</protein>
<dbReference type="InterPro" id="IPR027417">
    <property type="entry name" value="P-loop_NTPase"/>
</dbReference>
<dbReference type="Proteomes" id="UP001596516">
    <property type="component" value="Unassembled WGS sequence"/>
</dbReference>
<dbReference type="NCBIfam" id="NF033453">
    <property type="entry name" value="BREX_3_BrxF"/>
    <property type="match status" value="1"/>
</dbReference>
<proteinExistence type="predicted"/>
<evidence type="ECO:0000313" key="2">
    <source>
        <dbReference type="Proteomes" id="UP001596516"/>
    </source>
</evidence>
<evidence type="ECO:0000313" key="1">
    <source>
        <dbReference type="EMBL" id="MFC7706482.1"/>
    </source>
</evidence>
<keyword evidence="2" id="KW-1185">Reference proteome</keyword>
<dbReference type="Gene3D" id="3.40.50.300">
    <property type="entry name" value="P-loop containing nucleotide triphosphate hydrolases"/>
    <property type="match status" value="1"/>
</dbReference>
<organism evidence="1 2">
    <name type="scientific">Plastorhodobacter daqingensis</name>
    <dbReference type="NCBI Taxonomy" id="1387281"/>
    <lineage>
        <taxon>Bacteria</taxon>
        <taxon>Pseudomonadati</taxon>
        <taxon>Pseudomonadota</taxon>
        <taxon>Alphaproteobacteria</taxon>
        <taxon>Rhodobacterales</taxon>
        <taxon>Paracoccaceae</taxon>
        <taxon>Plastorhodobacter</taxon>
    </lineage>
</organism>